<dbReference type="InterPro" id="IPR016181">
    <property type="entry name" value="Acyl_CoA_acyltransferase"/>
</dbReference>
<feature type="domain" description="N-acetyltransferase" evidence="1">
    <location>
        <begin position="147"/>
        <end position="287"/>
    </location>
</feature>
<dbReference type="EMBL" id="JAZGQK010000002">
    <property type="protein sequence ID" value="MEE6257415.1"/>
    <property type="molecule type" value="Genomic_DNA"/>
</dbReference>
<dbReference type="EC" id="2.3.1.-" evidence="2"/>
<accession>A0ABU7RLN4</accession>
<evidence type="ECO:0000313" key="3">
    <source>
        <dbReference type="Proteomes" id="UP001332243"/>
    </source>
</evidence>
<keyword evidence="2" id="KW-0808">Transferase</keyword>
<evidence type="ECO:0000313" key="2">
    <source>
        <dbReference type="EMBL" id="MEE6257415.1"/>
    </source>
</evidence>
<name>A0ABU7RLN4_9ACTN</name>
<organism evidence="2 3">
    <name type="scientific">Plantactinospora sonchi</name>
    <dbReference type="NCBI Taxonomy" id="1544735"/>
    <lineage>
        <taxon>Bacteria</taxon>
        <taxon>Bacillati</taxon>
        <taxon>Actinomycetota</taxon>
        <taxon>Actinomycetes</taxon>
        <taxon>Micromonosporales</taxon>
        <taxon>Micromonosporaceae</taxon>
        <taxon>Plantactinospora</taxon>
    </lineage>
</organism>
<dbReference type="CDD" id="cd04301">
    <property type="entry name" value="NAT_SF"/>
    <property type="match status" value="1"/>
</dbReference>
<dbReference type="SUPFAM" id="SSF55729">
    <property type="entry name" value="Acyl-CoA N-acyltransferases (Nat)"/>
    <property type="match status" value="1"/>
</dbReference>
<dbReference type="PROSITE" id="PS51186">
    <property type="entry name" value="GNAT"/>
    <property type="match status" value="1"/>
</dbReference>
<protein>
    <submittedName>
        <fullName evidence="2">GNAT family N-acetyltransferase</fullName>
        <ecNumber evidence="2">2.3.1.-</ecNumber>
    </submittedName>
</protein>
<dbReference type="InterPro" id="IPR000182">
    <property type="entry name" value="GNAT_dom"/>
</dbReference>
<evidence type="ECO:0000259" key="1">
    <source>
        <dbReference type="PROSITE" id="PS51186"/>
    </source>
</evidence>
<reference evidence="2 3" key="1">
    <citation type="submission" date="2024-01" db="EMBL/GenBank/DDBJ databases">
        <title>Genome insights into Plantactinospora sonchi sp. nov.</title>
        <authorList>
            <person name="Wang L."/>
        </authorList>
    </citation>
    <scope>NUCLEOTIDE SEQUENCE [LARGE SCALE GENOMIC DNA]</scope>
    <source>
        <strain evidence="2 3">NEAU-QY2</strain>
    </source>
</reference>
<dbReference type="RefSeq" id="WP_331212529.1">
    <property type="nucleotide sequence ID" value="NZ_JAZGQK010000002.1"/>
</dbReference>
<keyword evidence="3" id="KW-1185">Reference proteome</keyword>
<comment type="caution">
    <text evidence="2">The sequence shown here is derived from an EMBL/GenBank/DDBJ whole genome shotgun (WGS) entry which is preliminary data.</text>
</comment>
<keyword evidence="2" id="KW-0012">Acyltransferase</keyword>
<dbReference type="Proteomes" id="UP001332243">
    <property type="component" value="Unassembled WGS sequence"/>
</dbReference>
<sequence length="287" mass="32058">MRRDHVGADDLPALYGFAQRIWSLDSRWHVGDLAWNLAQVPGGRPEWPMARWEVDGSVLAWGWVIRPDNELSLLVDPARPELVDEVLDWAGTVTTGPLTATVLDTERHLVAALLRRGHTADRTGAFLLAHHRDLDELPPAPRLPAGLTVRPVRGEADLVRRVTVHREVWHPSRVTDERFRNVSAGWPYRSEFDMVVEAPDGRFVAYCLGWYDEVNRVGALEPVGTLAEFRGQGLARATIVAVLRAFRAAGARTALVSSRGDDGYPIPKQVYAALGFTAHARTVRYRR</sequence>
<dbReference type="GO" id="GO:0016746">
    <property type="term" value="F:acyltransferase activity"/>
    <property type="evidence" value="ECO:0007669"/>
    <property type="project" value="UniProtKB-KW"/>
</dbReference>
<dbReference type="Gene3D" id="3.40.630.30">
    <property type="match status" value="1"/>
</dbReference>
<gene>
    <name evidence="2" type="ORF">V1633_02790</name>
</gene>
<dbReference type="Pfam" id="PF00583">
    <property type="entry name" value="Acetyltransf_1"/>
    <property type="match status" value="1"/>
</dbReference>
<proteinExistence type="predicted"/>